<dbReference type="HOGENOM" id="CLU_2640844_0_0_1"/>
<dbReference type="EMBL" id="ABJB011048832">
    <property type="status" value="NOT_ANNOTATED_CDS"/>
    <property type="molecule type" value="Genomic_DNA"/>
</dbReference>
<proteinExistence type="predicted"/>
<keyword evidence="1" id="KW-0812">Transmembrane</keyword>
<reference evidence="2 4" key="1">
    <citation type="submission" date="2008-03" db="EMBL/GenBank/DDBJ databases">
        <title>Annotation of Ixodes scapularis.</title>
        <authorList>
            <consortium name="Ixodes scapularis Genome Project Consortium"/>
            <person name="Caler E."/>
            <person name="Hannick L.I."/>
            <person name="Bidwell S."/>
            <person name="Joardar V."/>
            <person name="Thiagarajan M."/>
            <person name="Amedeo P."/>
            <person name="Galinsky K.J."/>
            <person name="Schobel S."/>
            <person name="Inman J."/>
            <person name="Hostetler J."/>
            <person name="Miller J."/>
            <person name="Hammond M."/>
            <person name="Megy K."/>
            <person name="Lawson D."/>
            <person name="Kodira C."/>
            <person name="Sutton G."/>
            <person name="Meyer J."/>
            <person name="Hill C.A."/>
            <person name="Birren B."/>
            <person name="Nene V."/>
            <person name="Collins F."/>
            <person name="Alarcon-Chaidez F."/>
            <person name="Wikel S."/>
            <person name="Strausberg R."/>
        </authorList>
    </citation>
    <scope>NUCLEOTIDE SEQUENCE [LARGE SCALE GENOMIC DNA]</scope>
    <source>
        <strain evidence="4">Wikel</strain>
        <strain evidence="2">Wikel colony</strain>
    </source>
</reference>
<dbReference type="EMBL" id="ABJB010037963">
    <property type="status" value="NOT_ANNOTATED_CDS"/>
    <property type="molecule type" value="Genomic_DNA"/>
</dbReference>
<reference evidence="3" key="2">
    <citation type="submission" date="2020-05" db="UniProtKB">
        <authorList>
            <consortium name="EnsemblMetazoa"/>
        </authorList>
    </citation>
    <scope>IDENTIFICATION</scope>
    <source>
        <strain evidence="3">wikel</strain>
    </source>
</reference>
<dbReference type="AlphaFoldDB" id="B7P1B9"/>
<dbReference type="InParanoid" id="B7P1B9"/>
<dbReference type="EMBL" id="ABJB010771721">
    <property type="status" value="NOT_ANNOTATED_CDS"/>
    <property type="molecule type" value="Genomic_DNA"/>
</dbReference>
<accession>B7P1B9</accession>
<dbReference type="EMBL" id="ABJB010930381">
    <property type="status" value="NOT_ANNOTATED_CDS"/>
    <property type="molecule type" value="Genomic_DNA"/>
</dbReference>
<evidence type="ECO:0000313" key="4">
    <source>
        <dbReference type="Proteomes" id="UP000001555"/>
    </source>
</evidence>
<dbReference type="VEuPathDB" id="VectorBase:ISCW000269"/>
<dbReference type="Proteomes" id="UP000001555">
    <property type="component" value="Unassembled WGS sequence"/>
</dbReference>
<gene>
    <name evidence="2" type="ORF">IscW_ISCW000269</name>
</gene>
<evidence type="ECO:0000313" key="2">
    <source>
        <dbReference type="EMBL" id="EEC00391.1"/>
    </source>
</evidence>
<keyword evidence="1" id="KW-0472">Membrane</keyword>
<evidence type="ECO:0000256" key="1">
    <source>
        <dbReference type="SAM" id="Phobius"/>
    </source>
</evidence>
<dbReference type="PaxDb" id="6945-B7P1B9"/>
<dbReference type="EMBL" id="ABJB010228949">
    <property type="status" value="NOT_ANNOTATED_CDS"/>
    <property type="molecule type" value="Genomic_DNA"/>
</dbReference>
<organism>
    <name type="scientific">Ixodes scapularis</name>
    <name type="common">Black-legged tick</name>
    <name type="synonym">Deer tick</name>
    <dbReference type="NCBI Taxonomy" id="6945"/>
    <lineage>
        <taxon>Eukaryota</taxon>
        <taxon>Metazoa</taxon>
        <taxon>Ecdysozoa</taxon>
        <taxon>Arthropoda</taxon>
        <taxon>Chelicerata</taxon>
        <taxon>Arachnida</taxon>
        <taxon>Acari</taxon>
        <taxon>Parasitiformes</taxon>
        <taxon>Ixodida</taxon>
        <taxon>Ixodoidea</taxon>
        <taxon>Ixodidae</taxon>
        <taxon>Ixodinae</taxon>
        <taxon>Ixodes</taxon>
    </lineage>
</organism>
<keyword evidence="1" id="KW-1133">Transmembrane helix</keyword>
<evidence type="ECO:0000313" key="3">
    <source>
        <dbReference type="EnsemblMetazoa" id="ISCW000269-PA"/>
    </source>
</evidence>
<protein>
    <submittedName>
        <fullName evidence="2 3">Uncharacterized protein</fullName>
    </submittedName>
</protein>
<dbReference type="EnsemblMetazoa" id="ISCW000269-RA">
    <property type="protein sequence ID" value="ISCW000269-PA"/>
    <property type="gene ID" value="ISCW000269"/>
</dbReference>
<sequence length="77" mass="8535">MGLFRGIIIFLALVGIRVVILPIILGNLAKSRPSAATNWFVKVDLASYCRSTAVVRVAMASEIRRRSGSREVCMTRR</sequence>
<feature type="transmembrane region" description="Helical" evidence="1">
    <location>
        <begin position="6"/>
        <end position="25"/>
    </location>
</feature>
<name>B7P1B9_IXOSC</name>
<keyword evidence="4" id="KW-1185">Reference proteome</keyword>
<dbReference type="VEuPathDB" id="VectorBase:ISCI000269"/>
<dbReference type="EMBL" id="DS616024">
    <property type="protein sequence ID" value="EEC00391.1"/>
    <property type="molecule type" value="Genomic_DNA"/>
</dbReference>